<dbReference type="AlphaFoldDB" id="A0A8T1VWJ3"/>
<comment type="caution">
    <text evidence="2">The sequence shown here is derived from an EMBL/GenBank/DDBJ whole genome shotgun (WGS) entry which is preliminary data.</text>
</comment>
<gene>
    <name evidence="2" type="ORF">PHYPSEUDO_001670</name>
</gene>
<protein>
    <submittedName>
        <fullName evidence="2">Uncharacterized protein</fullName>
    </submittedName>
</protein>
<feature type="region of interest" description="Disordered" evidence="1">
    <location>
        <begin position="142"/>
        <end position="171"/>
    </location>
</feature>
<dbReference type="EMBL" id="JAGDFM010000125">
    <property type="protein sequence ID" value="KAG7385296.1"/>
    <property type="molecule type" value="Genomic_DNA"/>
</dbReference>
<name>A0A8T1VWJ3_9STRA</name>
<feature type="compositionally biased region" description="Polar residues" evidence="1">
    <location>
        <begin position="40"/>
        <end position="51"/>
    </location>
</feature>
<evidence type="ECO:0000256" key="1">
    <source>
        <dbReference type="SAM" id="MobiDB-lite"/>
    </source>
</evidence>
<evidence type="ECO:0000313" key="3">
    <source>
        <dbReference type="Proteomes" id="UP000694044"/>
    </source>
</evidence>
<proteinExistence type="predicted"/>
<dbReference type="Proteomes" id="UP000694044">
    <property type="component" value="Unassembled WGS sequence"/>
</dbReference>
<reference evidence="2" key="1">
    <citation type="submission" date="2021-02" db="EMBL/GenBank/DDBJ databases">
        <authorList>
            <person name="Palmer J.M."/>
        </authorList>
    </citation>
    <scope>NUCLEOTIDE SEQUENCE</scope>
    <source>
        <strain evidence="2">SCRP734</strain>
    </source>
</reference>
<sequence>MTDCSTKDGRRHQGRWHPVQRYPVQRHGITYIGMNQGWQNDGQPHQGWRQQAQRHDGRDSGMAAGYNKDDTTYGNTTDSGQGHDGHGSASGNLHLIKTYREKANRVVKQATLERWWPICRTRGGADHRVLRDARKTKLKALKEDFKKQESTPVTVPGKKTTEDEEDVAQMQ</sequence>
<feature type="compositionally biased region" description="Acidic residues" evidence="1">
    <location>
        <begin position="162"/>
        <end position="171"/>
    </location>
</feature>
<feature type="region of interest" description="Disordered" evidence="1">
    <location>
        <begin position="40"/>
        <end position="91"/>
    </location>
</feature>
<organism evidence="2 3">
    <name type="scientific">Phytophthora pseudosyringae</name>
    <dbReference type="NCBI Taxonomy" id="221518"/>
    <lineage>
        <taxon>Eukaryota</taxon>
        <taxon>Sar</taxon>
        <taxon>Stramenopiles</taxon>
        <taxon>Oomycota</taxon>
        <taxon>Peronosporomycetes</taxon>
        <taxon>Peronosporales</taxon>
        <taxon>Peronosporaceae</taxon>
        <taxon>Phytophthora</taxon>
    </lineage>
</organism>
<evidence type="ECO:0000313" key="2">
    <source>
        <dbReference type="EMBL" id="KAG7385296.1"/>
    </source>
</evidence>
<accession>A0A8T1VWJ3</accession>
<keyword evidence="3" id="KW-1185">Reference proteome</keyword>